<evidence type="ECO:0000256" key="7">
    <source>
        <dbReference type="ARBA" id="ARBA00022801"/>
    </source>
</evidence>
<comment type="caution">
    <text evidence="12">The sequence shown here is derived from an EMBL/GenBank/DDBJ whole genome shotgun (WGS) entry which is preliminary data.</text>
</comment>
<sequence length="199" mass="21244">MVHDITIPLNPALAVWPGDTEFSFTSTDWGTISVGALTLSCHTGTHADAPRHFLPEGIGIAEISPEVYIGECVVLDATGLDELTPEVFGTAPLPPRVLLKTLAWTDHTRFPDEVPVLTEASVALLASKGVRLIGLDVPSVDRLQSKDLPIHHALAAAGIHILESLDLRQIAPGRYQLIALPLRVDGADGSPVRAVLVEH</sequence>
<proteinExistence type="predicted"/>
<dbReference type="SUPFAM" id="SSF102198">
    <property type="entry name" value="Putative cyclase"/>
    <property type="match status" value="1"/>
</dbReference>
<reference evidence="12 13" key="1">
    <citation type="submission" date="2020-08" db="EMBL/GenBank/DDBJ databases">
        <title>Genomic Encyclopedia of Type Strains, Phase IV (KMG-IV): sequencing the most valuable type-strain genomes for metagenomic binning, comparative biology and taxonomic classification.</title>
        <authorList>
            <person name="Goeker M."/>
        </authorList>
    </citation>
    <scope>NUCLEOTIDE SEQUENCE [LARGE SCALE GENOMIC DNA]</scope>
    <source>
        <strain evidence="12 13">DSM 23562</strain>
    </source>
</reference>
<dbReference type="AlphaFoldDB" id="A0A7W9SRV5"/>
<evidence type="ECO:0000256" key="3">
    <source>
        <dbReference type="ARBA" id="ARBA00011738"/>
    </source>
</evidence>
<comment type="catalytic activity">
    <reaction evidence="10">
        <text>N-formyl-L-kynurenine + H2O = L-kynurenine + formate + H(+)</text>
        <dbReference type="Rhea" id="RHEA:13009"/>
        <dbReference type="ChEBI" id="CHEBI:15377"/>
        <dbReference type="ChEBI" id="CHEBI:15378"/>
        <dbReference type="ChEBI" id="CHEBI:15740"/>
        <dbReference type="ChEBI" id="CHEBI:57959"/>
        <dbReference type="ChEBI" id="CHEBI:58629"/>
        <dbReference type="EC" id="3.5.1.9"/>
    </reaction>
</comment>
<dbReference type="GO" id="GO:0019441">
    <property type="term" value="P:L-tryptophan catabolic process to kynurenine"/>
    <property type="evidence" value="ECO:0007669"/>
    <property type="project" value="InterPro"/>
</dbReference>
<dbReference type="FunFam" id="3.50.30.50:FF:000001">
    <property type="entry name" value="Kynurenine formamidase"/>
    <property type="match status" value="1"/>
</dbReference>
<dbReference type="GO" id="GO:0004061">
    <property type="term" value="F:arylformamidase activity"/>
    <property type="evidence" value="ECO:0007669"/>
    <property type="project" value="UniProtKB-EC"/>
</dbReference>
<keyword evidence="8" id="KW-0862">Zinc</keyword>
<keyword evidence="9" id="KW-0823">Tryptophan catabolism</keyword>
<evidence type="ECO:0000256" key="9">
    <source>
        <dbReference type="ARBA" id="ARBA00023079"/>
    </source>
</evidence>
<dbReference type="PANTHER" id="PTHR31118">
    <property type="entry name" value="CYCLASE-LIKE PROTEIN 2"/>
    <property type="match status" value="1"/>
</dbReference>
<organism evidence="12 13">
    <name type="scientific">Armatimonas rosea</name>
    <dbReference type="NCBI Taxonomy" id="685828"/>
    <lineage>
        <taxon>Bacteria</taxon>
        <taxon>Bacillati</taxon>
        <taxon>Armatimonadota</taxon>
        <taxon>Armatimonadia</taxon>
        <taxon>Armatimonadales</taxon>
        <taxon>Armatimonadaceae</taxon>
        <taxon>Armatimonas</taxon>
    </lineage>
</organism>
<evidence type="ECO:0000256" key="8">
    <source>
        <dbReference type="ARBA" id="ARBA00022833"/>
    </source>
</evidence>
<dbReference type="InterPro" id="IPR037175">
    <property type="entry name" value="KFase_sf"/>
</dbReference>
<comment type="subunit">
    <text evidence="3">Homodimer.</text>
</comment>
<gene>
    <name evidence="12" type="ORF">HNQ39_003512</name>
</gene>
<dbReference type="Pfam" id="PF04199">
    <property type="entry name" value="Cyclase"/>
    <property type="match status" value="1"/>
</dbReference>
<dbReference type="Gene3D" id="3.50.30.50">
    <property type="entry name" value="Putative cyclase"/>
    <property type="match status" value="1"/>
</dbReference>
<keyword evidence="6" id="KW-0479">Metal-binding</keyword>
<evidence type="ECO:0000256" key="11">
    <source>
        <dbReference type="ARBA" id="ARBA00060547"/>
    </source>
</evidence>
<dbReference type="PANTHER" id="PTHR31118:SF32">
    <property type="entry name" value="KYNURENINE FORMAMIDASE"/>
    <property type="match status" value="1"/>
</dbReference>
<evidence type="ECO:0000256" key="6">
    <source>
        <dbReference type="ARBA" id="ARBA00022723"/>
    </source>
</evidence>
<comment type="pathway">
    <text evidence="11">Amino-acid degradation; L-tryptophan degradation via kynurenine pathway; L-kynurenine from L-tryptophan: step 2/2.</text>
</comment>
<comment type="cofactor">
    <cofactor evidence="1">
        <name>Zn(2+)</name>
        <dbReference type="ChEBI" id="CHEBI:29105"/>
    </cofactor>
</comment>
<comment type="function">
    <text evidence="2">Catalyzes the hydrolysis of N-formyl-L-kynurenine to L-kynurenine, the second step in the kynurenine pathway of tryptophan degradation.</text>
</comment>
<dbReference type="EC" id="3.5.1.9" evidence="4"/>
<dbReference type="InterPro" id="IPR007325">
    <property type="entry name" value="KFase/CYL"/>
</dbReference>
<dbReference type="Proteomes" id="UP000520814">
    <property type="component" value="Unassembled WGS sequence"/>
</dbReference>
<evidence type="ECO:0000256" key="1">
    <source>
        <dbReference type="ARBA" id="ARBA00001947"/>
    </source>
</evidence>
<evidence type="ECO:0000256" key="5">
    <source>
        <dbReference type="ARBA" id="ARBA00014889"/>
    </source>
</evidence>
<evidence type="ECO:0000313" key="13">
    <source>
        <dbReference type="Proteomes" id="UP000520814"/>
    </source>
</evidence>
<protein>
    <recommendedName>
        <fullName evidence="5">Kynurenine formamidase</fullName>
        <ecNumber evidence="4">3.5.1.9</ecNumber>
    </recommendedName>
</protein>
<keyword evidence="7 12" id="KW-0378">Hydrolase</keyword>
<evidence type="ECO:0000256" key="4">
    <source>
        <dbReference type="ARBA" id="ARBA00012930"/>
    </source>
</evidence>
<dbReference type="EMBL" id="JACHGW010000003">
    <property type="protein sequence ID" value="MBB6051702.1"/>
    <property type="molecule type" value="Genomic_DNA"/>
</dbReference>
<evidence type="ECO:0000313" key="12">
    <source>
        <dbReference type="EMBL" id="MBB6051702.1"/>
    </source>
</evidence>
<evidence type="ECO:0000256" key="2">
    <source>
        <dbReference type="ARBA" id="ARBA00002204"/>
    </source>
</evidence>
<keyword evidence="13" id="KW-1185">Reference proteome</keyword>
<accession>A0A7W9SRV5</accession>
<name>A0A7W9SRV5_ARMRO</name>
<evidence type="ECO:0000256" key="10">
    <source>
        <dbReference type="ARBA" id="ARBA00048496"/>
    </source>
</evidence>
<dbReference type="RefSeq" id="WP_184199215.1">
    <property type="nucleotide sequence ID" value="NZ_JACHGW010000003.1"/>
</dbReference>
<dbReference type="GO" id="GO:0046872">
    <property type="term" value="F:metal ion binding"/>
    <property type="evidence" value="ECO:0007669"/>
    <property type="project" value="UniProtKB-KW"/>
</dbReference>